<protein>
    <submittedName>
        <fullName evidence="2">DUF3578 domain-containing protein</fullName>
    </submittedName>
</protein>
<evidence type="ECO:0000313" key="3">
    <source>
        <dbReference type="Proteomes" id="UP001272940"/>
    </source>
</evidence>
<dbReference type="CDD" id="cd00009">
    <property type="entry name" value="AAA"/>
    <property type="match status" value="1"/>
</dbReference>
<comment type="caution">
    <text evidence="2">The sequence shown here is derived from an EMBL/GenBank/DDBJ whole genome shotgun (WGS) entry which is preliminary data.</text>
</comment>
<evidence type="ECO:0000313" key="2">
    <source>
        <dbReference type="EMBL" id="MDX2336255.1"/>
    </source>
</evidence>
<dbReference type="Proteomes" id="UP001272940">
    <property type="component" value="Unassembled WGS sequence"/>
</dbReference>
<reference evidence="2 3" key="1">
    <citation type="journal article" date="2023" name="FEMS Microbes">
        <title>Whole genomes of deep-sea sponge-associated bacteria exhibit high novel natural product potential.</title>
        <authorList>
            <person name="Hesketh-Best P.J."/>
            <person name="January G.G."/>
            <person name="Koch M.J."/>
            <person name="Warburton P.J."/>
            <person name="Howell K.L."/>
            <person name="Upton M."/>
        </authorList>
    </citation>
    <scope>NUCLEOTIDE SEQUENCE [LARGE SCALE GENOMIC DNA]</scope>
    <source>
        <strain evidence="2 3">PC206-O</strain>
    </source>
</reference>
<dbReference type="SUPFAM" id="SSF52540">
    <property type="entry name" value="P-loop containing nucleoside triphosphate hydrolases"/>
    <property type="match status" value="1"/>
</dbReference>
<keyword evidence="3" id="KW-1185">Reference proteome</keyword>
<gene>
    <name evidence="2" type="ORF">NJD11_15050</name>
</gene>
<dbReference type="InterPro" id="IPR003593">
    <property type="entry name" value="AAA+_ATPase"/>
</dbReference>
<dbReference type="SMART" id="SM00382">
    <property type="entry name" value="AAA"/>
    <property type="match status" value="1"/>
</dbReference>
<dbReference type="Gene3D" id="3.40.50.300">
    <property type="entry name" value="P-loop containing nucleotide triphosphate hydrolases"/>
    <property type="match status" value="1"/>
</dbReference>
<evidence type="ECO:0000259" key="1">
    <source>
        <dbReference type="SMART" id="SM00382"/>
    </source>
</evidence>
<dbReference type="InterPro" id="IPR011704">
    <property type="entry name" value="ATPase_dyneun-rel_AAA"/>
</dbReference>
<dbReference type="InterPro" id="IPR027417">
    <property type="entry name" value="P-loop_NTPase"/>
</dbReference>
<dbReference type="Pfam" id="PF07728">
    <property type="entry name" value="AAA_5"/>
    <property type="match status" value="1"/>
</dbReference>
<feature type="domain" description="AAA+ ATPase" evidence="1">
    <location>
        <begin position="619"/>
        <end position="783"/>
    </location>
</feature>
<dbReference type="PANTHER" id="PTHR37291">
    <property type="entry name" value="5-METHYLCYTOSINE-SPECIFIC RESTRICTION ENZYME B"/>
    <property type="match status" value="1"/>
</dbReference>
<dbReference type="InterPro" id="IPR052934">
    <property type="entry name" value="Methyl-DNA_Rec/Restrict_Enz"/>
</dbReference>
<name>A0ABU4KUD6_BREVE</name>
<dbReference type="PANTHER" id="PTHR37291:SF1">
    <property type="entry name" value="TYPE IV METHYL-DIRECTED RESTRICTION ENZYME ECOKMCRB SUBUNIT"/>
    <property type="match status" value="1"/>
</dbReference>
<dbReference type="Gene3D" id="3.30.920.90">
    <property type="match status" value="1"/>
</dbReference>
<dbReference type="EMBL" id="JAMYEC010000012">
    <property type="protein sequence ID" value="MDX2336255.1"/>
    <property type="molecule type" value="Genomic_DNA"/>
</dbReference>
<dbReference type="RefSeq" id="WP_319078770.1">
    <property type="nucleotide sequence ID" value="NZ_JAMYEC010000012.1"/>
</dbReference>
<dbReference type="InterPro" id="IPR021961">
    <property type="entry name" value="McrB_DNA-bd"/>
</dbReference>
<dbReference type="Pfam" id="PF12102">
    <property type="entry name" value="MrcB_N"/>
    <property type="match status" value="1"/>
</dbReference>
<sequence length="883" mass="98575">MNIDKPSLHTLAETFRASFPGFVSFETQNGDYDGLERAYKDELRVHFDTLFGPLIADGGDGGLWFEALMSLLTVKLEVGHAQNLVGWRIVGALKALPTDQRATAGQAIQRLLTESSAPWTRYGVFSDAFRNVLGSDGKPATPAYARDVCTLLLGLQDPQSACPVRYDVFDRASRALLGRSVFETNQTAEAELRACLAFANALYVGLRDQEDLAPRDLLDVQGFLWVVFKYPVEAASYGDLFRRALDLFAIASREPFGEKPELWAAMEAIKNRLATSDPVASRPNLLVKWTLGKGNWAKVPWIALLDQRLTTTTQEGVYVVLLVAEDLSRVFLTLNQGMTKLVNDLGQTAAVKAMEAQAAEIRSHLSDVERAGFTLGSDLDLQTTTWRAKNYEAGAIAYLEYPLDNFPSDEEVENGLEVLLSAYDQVASGQLTEKQPGWFVSAIWEGTDLIDEFLAEGIWRNGYEEGPTLDEVRQVKAGDRIAIKATFTQRHNLPFTYAGTASVMRIKAVGIVTENPGDGRTLKVDWDPDHKPRDWYFYTNRETIWAVRPGSTETADQLLAFAFDGAPQDYDWFLSQPYWNERAGGGAVVDSKPFTVDDALKGLFMQRAEFERILSVWRGKKNLVLQGAPGVGKSFIARRLAYALMGFEDESRVANVQFHQSYGYEDFIQGYRPTEDGGFKLRDGLFHRVCESARKDPDRPHVFIIDEINRGNLSKIFGELMLLIETDKRSDKWALQLAYADENADPFYVPDNLFILGMMNTADRSLSLVDYALRRRFAFIGLEPGFGSNGFAPHLQAHGISDTIARKVVSGMTALNEAIAADKTNLGPGFQIGHSFFTPIGPVASGDHWFQTVVETEIRPLLEEYWFDDPAKAVEWRERLLNA</sequence>
<accession>A0ABU4KUD6</accession>
<organism evidence="2 3">
    <name type="scientific">Brevundimonas vesicularis</name>
    <name type="common">Pseudomonas vesicularis</name>
    <dbReference type="NCBI Taxonomy" id="41276"/>
    <lineage>
        <taxon>Bacteria</taxon>
        <taxon>Pseudomonadati</taxon>
        <taxon>Pseudomonadota</taxon>
        <taxon>Alphaproteobacteria</taxon>
        <taxon>Caulobacterales</taxon>
        <taxon>Caulobacteraceae</taxon>
        <taxon>Brevundimonas</taxon>
    </lineage>
</organism>
<proteinExistence type="predicted"/>